<accession>A0A179SIZ0</accession>
<protein>
    <recommendedName>
        <fullName evidence="4">DUF2335 domain-containing protein</fullName>
    </recommendedName>
</protein>
<evidence type="ECO:0000313" key="3">
    <source>
        <dbReference type="Proteomes" id="UP000078316"/>
    </source>
</evidence>
<dbReference type="OrthoDB" id="7366810at2"/>
<organism evidence="2 3">
    <name type="scientific">Methylobacterium platani</name>
    <dbReference type="NCBI Taxonomy" id="427683"/>
    <lineage>
        <taxon>Bacteria</taxon>
        <taxon>Pseudomonadati</taxon>
        <taxon>Pseudomonadota</taxon>
        <taxon>Alphaproteobacteria</taxon>
        <taxon>Hyphomicrobiales</taxon>
        <taxon>Methylobacteriaceae</taxon>
        <taxon>Methylobacterium</taxon>
    </lineage>
</organism>
<feature type="transmembrane region" description="Helical" evidence="1">
    <location>
        <begin position="145"/>
        <end position="165"/>
    </location>
</feature>
<sequence length="171" mass="18053">MSSGPGNVPPSDNRLPQEVRQEILQKISENLDGVVGPELQPEIVDRVLNAIGQGITVTQTEVLSRQHGGPIPAPETVAGYEGILAGSANRLIEMAERDQRAYISSATRAQYLDFSFNIIALIGGVTGLLAILYGVIRLAEQQHDAAAMALAGLGVSGIVGALVNARMKKID</sequence>
<gene>
    <name evidence="2" type="ORF">A5481_00150</name>
</gene>
<evidence type="ECO:0000313" key="2">
    <source>
        <dbReference type="EMBL" id="OAS27778.1"/>
    </source>
</evidence>
<dbReference type="AlphaFoldDB" id="A0A179SIZ0"/>
<evidence type="ECO:0000256" key="1">
    <source>
        <dbReference type="SAM" id="Phobius"/>
    </source>
</evidence>
<keyword evidence="1" id="KW-0472">Membrane</keyword>
<comment type="caution">
    <text evidence="2">The sequence shown here is derived from an EMBL/GenBank/DDBJ whole genome shotgun (WGS) entry which is preliminary data.</text>
</comment>
<name>A0A179SIZ0_9HYPH</name>
<keyword evidence="1" id="KW-0812">Transmembrane</keyword>
<dbReference type="RefSeq" id="WP_048433488.1">
    <property type="nucleotide sequence ID" value="NZ_LWHQ01000001.1"/>
</dbReference>
<dbReference type="EMBL" id="LWHQ01000001">
    <property type="protein sequence ID" value="OAS27778.1"/>
    <property type="molecule type" value="Genomic_DNA"/>
</dbReference>
<reference evidence="2 3" key="1">
    <citation type="submission" date="2016-04" db="EMBL/GenBank/DDBJ databases">
        <authorList>
            <person name="Evans L.H."/>
            <person name="Alamgir A."/>
            <person name="Owens N."/>
            <person name="Weber N.D."/>
            <person name="Virtaneva K."/>
            <person name="Barbian K."/>
            <person name="Babar A."/>
            <person name="Rosenke K."/>
        </authorList>
    </citation>
    <scope>NUCLEOTIDE SEQUENCE [LARGE SCALE GENOMIC DNA]</scope>
    <source>
        <strain evidence="2 3">PMB02</strain>
    </source>
</reference>
<proteinExistence type="predicted"/>
<evidence type="ECO:0008006" key="4">
    <source>
        <dbReference type="Google" id="ProtNLM"/>
    </source>
</evidence>
<feature type="transmembrane region" description="Helical" evidence="1">
    <location>
        <begin position="118"/>
        <end position="139"/>
    </location>
</feature>
<dbReference type="Proteomes" id="UP000078316">
    <property type="component" value="Unassembled WGS sequence"/>
</dbReference>
<keyword evidence="1" id="KW-1133">Transmembrane helix</keyword>